<dbReference type="InterPro" id="IPR010158">
    <property type="entry name" value="Amidase_Cbmase"/>
</dbReference>
<sequence length="446" mass="48165">MLLASSKHAFAGLVSQTGKRCFSVSKLYASQATSFAVNGERLWNDIHHTAKWSGPSPGGVTRLCADENDKMVRDWFRDQVLALGAEYKVNATGTQFAKIDGTDNSLPPIAMGSHFDTVATGGKFDGALGVLCALEVLRSFKEQNIKTRAPLVAINWTNEEGSRFFPPLGSSTVYAGQSTIEAAHASTSNDGSPLTMGSELTRIGYVGDGPNTFEEFPISAHFEVHVEQSTDLEKAGKSIGWVQGWEGMTWYEAVFHGQNGHANTYPMHGRRDTLQGAAKFMTSLETLAYHMGGRSTVTSLQSGPIGSCNIQSKTKVVFCVMHKDGDSLLKMGEQAQQSAKAVSALHNLEHDWKRTLHLLPGDFTPEAVDCVARACGDKGIGSRTLTGHDSLSTLLKAPTAMVFVRSKDGISHAPEEWSDKEDCADGASALGKSVLNFDDYLEHQSK</sequence>
<dbReference type="SUPFAM" id="SSF55031">
    <property type="entry name" value="Bacterial exopeptidase dimerisation domain"/>
    <property type="match status" value="1"/>
</dbReference>
<dbReference type="InterPro" id="IPR002933">
    <property type="entry name" value="Peptidase_M20"/>
</dbReference>
<keyword evidence="2" id="KW-0378">Hydrolase</keyword>
<dbReference type="Gene3D" id="3.30.70.360">
    <property type="match status" value="1"/>
</dbReference>
<dbReference type="CDD" id="cd03884">
    <property type="entry name" value="M20_bAS"/>
    <property type="match status" value="1"/>
</dbReference>
<dbReference type="AlphaFoldDB" id="A0AAN6E0I1"/>
<evidence type="ECO:0000313" key="4">
    <source>
        <dbReference type="Proteomes" id="UP001203852"/>
    </source>
</evidence>
<proteinExistence type="inferred from homology"/>
<dbReference type="InterPro" id="IPR036264">
    <property type="entry name" value="Bact_exopeptidase_dim_dom"/>
</dbReference>
<dbReference type="GO" id="GO:0016813">
    <property type="term" value="F:hydrolase activity, acting on carbon-nitrogen (but not peptide) bonds, in linear amidines"/>
    <property type="evidence" value="ECO:0007669"/>
    <property type="project" value="InterPro"/>
</dbReference>
<accession>A0AAN6E0I1</accession>
<dbReference type="NCBIfam" id="TIGR01879">
    <property type="entry name" value="hydantase"/>
    <property type="match status" value="1"/>
</dbReference>
<evidence type="ECO:0000256" key="1">
    <source>
        <dbReference type="ARBA" id="ARBA00006247"/>
    </source>
</evidence>
<gene>
    <name evidence="3" type="ORF">EDD36DRAFT_193036</name>
</gene>
<dbReference type="Gene3D" id="3.40.630.10">
    <property type="entry name" value="Zn peptidases"/>
    <property type="match status" value="1"/>
</dbReference>
<name>A0AAN6E0I1_9EURO</name>
<protein>
    <recommendedName>
        <fullName evidence="5">Peptidase M20 dimerisation domain-containing protein</fullName>
    </recommendedName>
</protein>
<evidence type="ECO:0008006" key="5">
    <source>
        <dbReference type="Google" id="ProtNLM"/>
    </source>
</evidence>
<dbReference type="PANTHER" id="PTHR32494:SF20">
    <property type="entry name" value="PEPTIDASE M20 DIMERISATION DOMAIN-CONTAINING PROTEIN"/>
    <property type="match status" value="1"/>
</dbReference>
<dbReference type="Pfam" id="PF01546">
    <property type="entry name" value="Peptidase_M20"/>
    <property type="match status" value="1"/>
</dbReference>
<comment type="caution">
    <text evidence="3">The sequence shown here is derived from an EMBL/GenBank/DDBJ whole genome shotgun (WGS) entry which is preliminary data.</text>
</comment>
<reference evidence="3" key="1">
    <citation type="journal article" date="2022" name="bioRxiv">
        <title>Deciphering the potential niche of two novel black yeast fungi from a biological soil crust based on their genomes, phenotypes, and melanin regulation.</title>
        <authorList>
            <consortium name="DOE Joint Genome Institute"/>
            <person name="Carr E.C."/>
            <person name="Barton Q."/>
            <person name="Grambo S."/>
            <person name="Sullivan M."/>
            <person name="Renfro C.M."/>
            <person name="Kuo A."/>
            <person name="Pangilinan J."/>
            <person name="Lipzen A."/>
            <person name="Keymanesh K."/>
            <person name="Savage E."/>
            <person name="Barry K."/>
            <person name="Grigoriev I.V."/>
            <person name="Riekhof W.R."/>
            <person name="Harris S.S."/>
        </authorList>
    </citation>
    <scope>NUCLEOTIDE SEQUENCE</scope>
    <source>
        <strain evidence="3">JF 03-4F</strain>
    </source>
</reference>
<organism evidence="3 4">
    <name type="scientific">Exophiala viscosa</name>
    <dbReference type="NCBI Taxonomy" id="2486360"/>
    <lineage>
        <taxon>Eukaryota</taxon>
        <taxon>Fungi</taxon>
        <taxon>Dikarya</taxon>
        <taxon>Ascomycota</taxon>
        <taxon>Pezizomycotina</taxon>
        <taxon>Eurotiomycetes</taxon>
        <taxon>Chaetothyriomycetidae</taxon>
        <taxon>Chaetothyriales</taxon>
        <taxon>Herpotrichiellaceae</taxon>
        <taxon>Exophiala</taxon>
    </lineage>
</organism>
<dbReference type="Proteomes" id="UP001203852">
    <property type="component" value="Unassembled WGS sequence"/>
</dbReference>
<evidence type="ECO:0000256" key="2">
    <source>
        <dbReference type="ARBA" id="ARBA00022801"/>
    </source>
</evidence>
<dbReference type="PIRSF" id="PIRSF001235">
    <property type="entry name" value="Amidase_carbamoylase"/>
    <property type="match status" value="1"/>
</dbReference>
<dbReference type="PANTHER" id="PTHR32494">
    <property type="entry name" value="ALLANTOATE DEIMINASE-RELATED"/>
    <property type="match status" value="1"/>
</dbReference>
<keyword evidence="4" id="KW-1185">Reference proteome</keyword>
<evidence type="ECO:0000313" key="3">
    <source>
        <dbReference type="EMBL" id="KAI1615616.1"/>
    </source>
</evidence>
<dbReference type="SUPFAM" id="SSF53187">
    <property type="entry name" value="Zn-dependent exopeptidases"/>
    <property type="match status" value="1"/>
</dbReference>
<dbReference type="EMBL" id="MU404352">
    <property type="protein sequence ID" value="KAI1615616.1"/>
    <property type="molecule type" value="Genomic_DNA"/>
</dbReference>
<comment type="similarity">
    <text evidence="1">Belongs to the peptidase M20A family.</text>
</comment>